<dbReference type="PANTHER" id="PTHR47997:SF75">
    <property type="entry name" value="MYB DOMAIN PROTEIN 55"/>
    <property type="match status" value="1"/>
</dbReference>
<comment type="caution">
    <text evidence="10">The sequence shown here is derived from an EMBL/GenBank/DDBJ whole genome shotgun (WGS) entry which is preliminary data.</text>
</comment>
<dbReference type="InterPro" id="IPR051953">
    <property type="entry name" value="Plant_SW-associated_TFs"/>
</dbReference>
<evidence type="ECO:0000259" key="8">
    <source>
        <dbReference type="PROSITE" id="PS50090"/>
    </source>
</evidence>
<feature type="domain" description="Myb-like" evidence="8">
    <location>
        <begin position="127"/>
        <end position="179"/>
    </location>
</feature>
<evidence type="ECO:0000256" key="5">
    <source>
        <dbReference type="ARBA" id="ARBA00023163"/>
    </source>
</evidence>
<evidence type="ECO:0000256" key="1">
    <source>
        <dbReference type="ARBA" id="ARBA00004123"/>
    </source>
</evidence>
<gene>
    <name evidence="10" type="ORF">OIU77_003704</name>
</gene>
<dbReference type="SUPFAM" id="SSF46689">
    <property type="entry name" value="Homeodomain-like"/>
    <property type="match status" value="1"/>
</dbReference>
<evidence type="ECO:0000256" key="3">
    <source>
        <dbReference type="ARBA" id="ARBA00023015"/>
    </source>
</evidence>
<feature type="region of interest" description="Disordered" evidence="7">
    <location>
        <begin position="240"/>
        <end position="262"/>
    </location>
</feature>
<evidence type="ECO:0000256" key="6">
    <source>
        <dbReference type="ARBA" id="ARBA00023242"/>
    </source>
</evidence>
<dbReference type="PANTHER" id="PTHR47997">
    <property type="entry name" value="MYB DOMAIN PROTEIN 55"/>
    <property type="match status" value="1"/>
</dbReference>
<comment type="subcellular location">
    <subcellularLocation>
        <location evidence="1">Nucleus</location>
    </subcellularLocation>
</comment>
<proteinExistence type="predicted"/>
<evidence type="ECO:0000256" key="7">
    <source>
        <dbReference type="SAM" id="MobiDB-lite"/>
    </source>
</evidence>
<evidence type="ECO:0000256" key="4">
    <source>
        <dbReference type="ARBA" id="ARBA00023125"/>
    </source>
</evidence>
<dbReference type="InterPro" id="IPR017930">
    <property type="entry name" value="Myb_dom"/>
</dbReference>
<dbReference type="SMART" id="SM00717">
    <property type="entry name" value="SANT"/>
    <property type="match status" value="2"/>
</dbReference>
<keyword evidence="11" id="KW-1185">Reference proteome</keyword>
<dbReference type="InterPro" id="IPR001005">
    <property type="entry name" value="SANT/Myb"/>
</dbReference>
<feature type="domain" description="HTH myb-type" evidence="9">
    <location>
        <begin position="127"/>
        <end position="183"/>
    </location>
</feature>
<dbReference type="PROSITE" id="PS50090">
    <property type="entry name" value="MYB_LIKE"/>
    <property type="match status" value="2"/>
</dbReference>
<sequence>MGPTLLWPRMLTWTIQESSMLLWKTMCKSEATIFNHLLSVTFLFEPAPINLIPYQAATSFSSHHSILSRSLSLSSPIPITSPLPITHFKAPTLLLLLLTRYLATFFCRNCIAGFVALLMGRHSCCYKQKLRKGLWSPEEDEKLLNYITKHGLGCWSSVPKLAGLQRCGKSCRLRWINYLRPDLKRGAFSQQEENLIIELHAVLGNRWSQIAAQLPGRTDNEIKNLWNSCIKKKLRQRGIDPNTHKSLSEVENDEEKQQLTADKSNENVSIVPNKLHLIEATILKPPAVSSRSSNVITTNNNKDWSGGSNLTNAPPKQEIFLDRFGTSHESSTTASCRPSDLMAYFPFQKLDYKPVIGLSMNPKLCYNPNSSSSEMISHEFNSSMTPPTVLPSVSASMFQTPICVRPSVSLPSDHNPTVGSCDVNGVQNWEAGSFSNNVSGSNGSSSSFELQSNANFFESSAFSWGLADCGKSSDEAHLRSLENETGEDIKWSEYLSTPFFLGSTIQNQTSHHVYSEMKPETHFIAQGSSTSWLQNQQASQPADIYTKDLQRLAVAFGQSI</sequence>
<feature type="domain" description="HTH myb-type" evidence="9">
    <location>
        <begin position="184"/>
        <end position="234"/>
    </location>
</feature>
<keyword evidence="4" id="KW-0238">DNA-binding</keyword>
<evidence type="ECO:0000259" key="9">
    <source>
        <dbReference type="PROSITE" id="PS51294"/>
    </source>
</evidence>
<reference evidence="10" key="2">
    <citation type="journal article" date="2023" name="Int. J. Mol. Sci.">
        <title>De Novo Assembly and Annotation of 11 Diverse Shrub Willow (Salix) Genomes Reveals Novel Gene Organization in Sex-Linked Regions.</title>
        <authorList>
            <person name="Hyden B."/>
            <person name="Feng K."/>
            <person name="Yates T.B."/>
            <person name="Jawdy S."/>
            <person name="Cereghino C."/>
            <person name="Smart L.B."/>
            <person name="Muchero W."/>
        </authorList>
    </citation>
    <scope>NUCLEOTIDE SEQUENCE</scope>
    <source>
        <tissue evidence="10">Shoot tip</tissue>
    </source>
</reference>
<keyword evidence="3" id="KW-0805">Transcription regulation</keyword>
<evidence type="ECO:0000313" key="11">
    <source>
        <dbReference type="Proteomes" id="UP001141253"/>
    </source>
</evidence>
<keyword evidence="5" id="KW-0804">Transcription</keyword>
<dbReference type="InterPro" id="IPR009057">
    <property type="entry name" value="Homeodomain-like_sf"/>
</dbReference>
<evidence type="ECO:0000313" key="10">
    <source>
        <dbReference type="EMBL" id="KAJ6359546.1"/>
    </source>
</evidence>
<keyword evidence="2" id="KW-0677">Repeat</keyword>
<dbReference type="PROSITE" id="PS51294">
    <property type="entry name" value="HTH_MYB"/>
    <property type="match status" value="2"/>
</dbReference>
<dbReference type="Pfam" id="PF00249">
    <property type="entry name" value="Myb_DNA-binding"/>
    <property type="match status" value="2"/>
</dbReference>
<keyword evidence="6" id="KW-0539">Nucleus</keyword>
<dbReference type="Proteomes" id="UP001141253">
    <property type="component" value="Chromosome 13"/>
</dbReference>
<dbReference type="CDD" id="cd00167">
    <property type="entry name" value="SANT"/>
    <property type="match status" value="2"/>
</dbReference>
<evidence type="ECO:0000256" key="2">
    <source>
        <dbReference type="ARBA" id="ARBA00022737"/>
    </source>
</evidence>
<dbReference type="EMBL" id="JAPFFI010000015">
    <property type="protein sequence ID" value="KAJ6359546.1"/>
    <property type="molecule type" value="Genomic_DNA"/>
</dbReference>
<name>A0ABQ9AT35_9ROSI</name>
<feature type="domain" description="Myb-like" evidence="8">
    <location>
        <begin position="180"/>
        <end position="230"/>
    </location>
</feature>
<accession>A0ABQ9AT35</accession>
<protein>
    <submittedName>
        <fullName evidence="10">Uncharacterized protein</fullName>
    </submittedName>
</protein>
<dbReference type="Gene3D" id="1.10.10.60">
    <property type="entry name" value="Homeodomain-like"/>
    <property type="match status" value="2"/>
</dbReference>
<organism evidence="10 11">
    <name type="scientific">Salix suchowensis</name>
    <dbReference type="NCBI Taxonomy" id="1278906"/>
    <lineage>
        <taxon>Eukaryota</taxon>
        <taxon>Viridiplantae</taxon>
        <taxon>Streptophyta</taxon>
        <taxon>Embryophyta</taxon>
        <taxon>Tracheophyta</taxon>
        <taxon>Spermatophyta</taxon>
        <taxon>Magnoliopsida</taxon>
        <taxon>eudicotyledons</taxon>
        <taxon>Gunneridae</taxon>
        <taxon>Pentapetalae</taxon>
        <taxon>rosids</taxon>
        <taxon>fabids</taxon>
        <taxon>Malpighiales</taxon>
        <taxon>Salicaceae</taxon>
        <taxon>Saliceae</taxon>
        <taxon>Salix</taxon>
    </lineage>
</organism>
<reference evidence="10" key="1">
    <citation type="submission" date="2022-10" db="EMBL/GenBank/DDBJ databases">
        <authorList>
            <person name="Hyden B.L."/>
            <person name="Feng K."/>
            <person name="Yates T."/>
            <person name="Jawdy S."/>
            <person name="Smart L.B."/>
            <person name="Muchero W."/>
        </authorList>
    </citation>
    <scope>NUCLEOTIDE SEQUENCE</scope>
    <source>
        <tissue evidence="10">Shoot tip</tissue>
    </source>
</reference>